<evidence type="ECO:0000313" key="1">
    <source>
        <dbReference type="EMBL" id="MCE2595637.1"/>
    </source>
</evidence>
<sequence>MARPVKKFDTLYKGLKRHLVTSVDPNYEEKGIARLDGHRCDANQLIKSDCLDDCLFFWLDLMYFEGLEAVASGRIERSVKILALNQEVFNRIDLLTPYEKEGYNDAMLSVLPIYRSLMLMANGKAYDIEKDFEQLQDLLQYIDEYYVEGQFKKDLQLIAKLIDLQRDVITTEDFLNAFSWQPDNLGEQLDLWYLDRINDKYDYIASNTLPITPFALWAIREVLHAKGHEIQGHSQFLQPFIPLDVNEMEHIHISDSFDYFYQTICSMKVAIVNDELAISFQ</sequence>
<accession>A0ABS8WBG8</accession>
<keyword evidence="2" id="KW-1185">Reference proteome</keyword>
<evidence type="ECO:0000313" key="2">
    <source>
        <dbReference type="Proteomes" id="UP001201273"/>
    </source>
</evidence>
<protein>
    <submittedName>
        <fullName evidence="1">Uncharacterized protein</fullName>
    </submittedName>
</protein>
<dbReference type="RefSeq" id="WP_233053153.1">
    <property type="nucleotide sequence ID" value="NZ_JAIMJA010000012.1"/>
</dbReference>
<dbReference type="EMBL" id="JAIMJA010000012">
    <property type="protein sequence ID" value="MCE2595637.1"/>
    <property type="molecule type" value="Genomic_DNA"/>
</dbReference>
<dbReference type="Proteomes" id="UP001201273">
    <property type="component" value="Unassembled WGS sequence"/>
</dbReference>
<reference evidence="1 2" key="1">
    <citation type="journal article" date="2022" name="Environ. Microbiol. Rep.">
        <title>Eco-phylogenetic analyses reveal divergent evolution of vitamin B12 metabolism in the marine bacterial family 'Psychromonadaceae'.</title>
        <authorList>
            <person name="Jin X."/>
            <person name="Yang Y."/>
            <person name="Cao H."/>
            <person name="Gao B."/>
            <person name="Zhao Z."/>
        </authorList>
    </citation>
    <scope>NUCLEOTIDE SEQUENCE [LARGE SCALE GENOMIC DNA]</scope>
    <source>
        <strain evidence="1 2">MKS20</strain>
    </source>
</reference>
<gene>
    <name evidence="1" type="ORF">K6Y31_12485</name>
</gene>
<name>A0ABS8WBG8_9GAMM</name>
<organism evidence="1 2">
    <name type="scientific">Motilimonas cestriensis</name>
    <dbReference type="NCBI Taxonomy" id="2742685"/>
    <lineage>
        <taxon>Bacteria</taxon>
        <taxon>Pseudomonadati</taxon>
        <taxon>Pseudomonadota</taxon>
        <taxon>Gammaproteobacteria</taxon>
        <taxon>Alteromonadales</taxon>
        <taxon>Alteromonadales genera incertae sedis</taxon>
        <taxon>Motilimonas</taxon>
    </lineage>
</organism>
<comment type="caution">
    <text evidence="1">The sequence shown here is derived from an EMBL/GenBank/DDBJ whole genome shotgun (WGS) entry which is preliminary data.</text>
</comment>
<proteinExistence type="predicted"/>